<evidence type="ECO:0000256" key="4">
    <source>
        <dbReference type="ARBA" id="ARBA00022729"/>
    </source>
</evidence>
<dbReference type="GO" id="GO:0042121">
    <property type="term" value="P:alginic acid biosynthetic process"/>
    <property type="evidence" value="ECO:0007669"/>
    <property type="project" value="UniProtKB-UniPathway"/>
</dbReference>
<evidence type="ECO:0000256" key="6">
    <source>
        <dbReference type="ARBA" id="ARBA00022841"/>
    </source>
</evidence>
<evidence type="ECO:0000313" key="10">
    <source>
        <dbReference type="Proteomes" id="UP000000517"/>
    </source>
</evidence>
<dbReference type="Proteomes" id="UP000000517">
    <property type="component" value="Chromosome"/>
</dbReference>
<sequence>MNKKYLISVIVFSVLLLVPFGVQAVADLRGEKRFQPFDIFKDVVYTPIVREKKVAAAADSLDVKWRAAREAIAAGAEVADALEPVTSSLSDLEAAVLSVNTYAELDTSETRYKSLKLADTLLSKLEDEPESFPQADSCIKSLVADLGHVSLWRAFLDVKHYGVWTSRYLRAFENKIDDESAIVLALRPKYQLAVWNLFSDPGEKVVLGAAGNCIGKSCGREGSKPEDKWLFYRQDVEFLVQPSPLDVRSAKLDNPVKAIEKFRDQLKAKGVELLVVITPGKPSIYTERLTGRDSRVAGAENVAGLQSHGKKILDSLTRAGFNTVDLYTPLLAAKSRDSVDGALYLNDDTHWTPRGAELAADVIAKKVREMVDAGSVKFRGKDTVRYVASDSIADRMGDVGEMSGLNKFNVFKVQKVIGHVVMQQNIKIRDEELPEDTVCIDSAYKECMNRKKADKKDGKTTDVLCLLTSQTACALKAVKYDTTITPFKDDFRKSEILILGDSFSRIYQTDSPVNAGWIAHFAKNMNRPVASIVSDGGASTLVREKLARKASVLKGKKLLIWEFVERDLRFGAEGWKDVEF</sequence>
<evidence type="ECO:0000256" key="1">
    <source>
        <dbReference type="ARBA" id="ARBA00004418"/>
    </source>
</evidence>
<dbReference type="HOGENOM" id="CLU_469900_0_0_0"/>
<dbReference type="EMBL" id="CP001792">
    <property type="protein sequence ID" value="ACX76173.1"/>
    <property type="molecule type" value="Genomic_DNA"/>
</dbReference>
<evidence type="ECO:0000313" key="8">
    <source>
        <dbReference type="EMBL" id="ACX76173.1"/>
    </source>
</evidence>
<evidence type="ECO:0000313" key="9">
    <source>
        <dbReference type="EMBL" id="ADL26085.1"/>
    </source>
</evidence>
<dbReference type="SUPFAM" id="SSF52266">
    <property type="entry name" value="SGNH hydrolase"/>
    <property type="match status" value="1"/>
</dbReference>
<dbReference type="EMBL" id="CP002158">
    <property type="protein sequence ID" value="ADL26085.1"/>
    <property type="molecule type" value="Genomic_DNA"/>
</dbReference>
<reference evidence="9" key="3">
    <citation type="submission" date="2010-08" db="EMBL/GenBank/DDBJ databases">
        <authorList>
            <person name="Durkin A.S."/>
            <person name="Nelson K.E."/>
            <person name="Morrison M."/>
            <person name="Forsberg C.W."/>
            <person name="Wilson D.B."/>
            <person name="Russell J.B."/>
            <person name="Cann I.K.O."/>
            <person name="Mackie R.I."/>
            <person name="White B.A."/>
        </authorList>
    </citation>
    <scope>NUCLEOTIDE SEQUENCE</scope>
    <source>
        <strain evidence="9">S85</strain>
    </source>
</reference>
<keyword evidence="6" id="KW-0016">Alginate biosynthesis</keyword>
<dbReference type="Gene3D" id="3.40.50.1110">
    <property type="entry name" value="SGNH hydrolase"/>
    <property type="match status" value="1"/>
</dbReference>
<proteinExistence type="predicted"/>
<evidence type="ECO:0000256" key="2">
    <source>
        <dbReference type="ARBA" id="ARBA00005182"/>
    </source>
</evidence>
<evidence type="ECO:0000256" key="5">
    <source>
        <dbReference type="ARBA" id="ARBA00022764"/>
    </source>
</evidence>
<dbReference type="GO" id="GO:0016740">
    <property type="term" value="F:transferase activity"/>
    <property type="evidence" value="ECO:0007669"/>
    <property type="project" value="UniProtKB-KW"/>
</dbReference>
<evidence type="ECO:0000259" key="7">
    <source>
        <dbReference type="Pfam" id="PF16822"/>
    </source>
</evidence>
<comment type="subcellular location">
    <subcellularLocation>
        <location evidence="1">Periplasm</location>
    </subcellularLocation>
</comment>
<reference evidence="8 11" key="1">
    <citation type="submission" date="2009-10" db="EMBL/GenBank/DDBJ databases">
        <title>Complete sequence of Fibrobacter succinogenes subsp. succinogenes S85.</title>
        <authorList>
            <consortium name="US DOE Joint Genome Institute"/>
            <person name="Lucas S."/>
            <person name="Copeland A."/>
            <person name="Lapidus A."/>
            <person name="Glavina del Rio T."/>
            <person name="Tice H."/>
            <person name="Bruce D."/>
            <person name="Goodwin L."/>
            <person name="Pitluck S."/>
            <person name="Chertkov O."/>
            <person name="Detter J.C."/>
            <person name="Han C."/>
            <person name="Tapia R."/>
            <person name="Larimer F."/>
            <person name="Land M."/>
            <person name="Hauser L."/>
            <person name="Kyrpides N."/>
            <person name="Mikhailova N."/>
            <person name="Weimer P.J."/>
            <person name="Stevenson D.M."/>
            <person name="Boyum J."/>
            <person name="Brumm P.I."/>
            <person name="Mead D."/>
        </authorList>
    </citation>
    <scope>NUCLEOTIDE SEQUENCE [LARGE SCALE GENOMIC DNA]</scope>
    <source>
        <strain evidence="11">ATCC 19169 / S85</strain>
        <strain evidence="8">S85</strain>
    </source>
</reference>
<dbReference type="Pfam" id="PF16822">
    <property type="entry name" value="ALGX"/>
    <property type="match status" value="1"/>
</dbReference>
<name>C9RME1_FIBSS</name>
<evidence type="ECO:0000256" key="3">
    <source>
        <dbReference type="ARBA" id="ARBA00022679"/>
    </source>
</evidence>
<comment type="pathway">
    <text evidence="2">Glycan biosynthesis; alginate biosynthesis.</text>
</comment>
<dbReference type="GO" id="GO:0042597">
    <property type="term" value="C:periplasmic space"/>
    <property type="evidence" value="ECO:0007669"/>
    <property type="project" value="UniProtKB-SubCell"/>
</dbReference>
<dbReference type="RefSeq" id="WP_014547194.1">
    <property type="nucleotide sequence ID" value="NC_013410.1"/>
</dbReference>
<dbReference type="UniPathway" id="UPA00286"/>
<dbReference type="AlphaFoldDB" id="C9RME1"/>
<organism evidence="9 10">
    <name type="scientific">Fibrobacter succinogenes (strain ATCC 19169 / S85)</name>
    <dbReference type="NCBI Taxonomy" id="59374"/>
    <lineage>
        <taxon>Bacteria</taxon>
        <taxon>Pseudomonadati</taxon>
        <taxon>Fibrobacterota</taxon>
        <taxon>Fibrobacteria</taxon>
        <taxon>Fibrobacterales</taxon>
        <taxon>Fibrobacteraceae</taxon>
        <taxon>Fibrobacter</taxon>
    </lineage>
</organism>
<dbReference type="KEGG" id="fsu:Fisuc_2588"/>
<keyword evidence="3" id="KW-0808">Transferase</keyword>
<feature type="domain" description="AlgX/AlgJ SGNH hydrolase-like" evidence="7">
    <location>
        <begin position="226"/>
        <end position="413"/>
    </location>
</feature>
<keyword evidence="11" id="KW-1185">Reference proteome</keyword>
<dbReference type="Proteomes" id="UP000001497">
    <property type="component" value="Chromosome"/>
</dbReference>
<dbReference type="OrthoDB" id="9760774at2"/>
<gene>
    <name evidence="8" type="ordered locus">Fisuc_2588</name>
    <name evidence="9" type="ordered locus">FSU_3158</name>
</gene>
<dbReference type="STRING" id="59374.FSU_3158"/>
<dbReference type="InterPro" id="IPR031811">
    <property type="entry name" value="ALGX/ALGJ_SGNH-like"/>
</dbReference>
<dbReference type="KEGG" id="fsc:FSU_3158"/>
<protein>
    <submittedName>
        <fullName evidence="9">Conserved domain protein</fullName>
    </submittedName>
</protein>
<evidence type="ECO:0000313" key="11">
    <source>
        <dbReference type="Proteomes" id="UP000001497"/>
    </source>
</evidence>
<dbReference type="InterPro" id="IPR036514">
    <property type="entry name" value="SGNH_hydro_sf"/>
</dbReference>
<keyword evidence="4" id="KW-0732">Signal</keyword>
<dbReference type="eggNOG" id="ENOG5033K9Q">
    <property type="taxonomic scope" value="Bacteria"/>
</dbReference>
<reference evidence="10" key="2">
    <citation type="submission" date="2010-08" db="EMBL/GenBank/DDBJ databases">
        <title>Complete sequence of Fibrobacter succinogenes subsp. succinogenes S85.</title>
        <authorList>
            <person name="Durkin A.S."/>
            <person name="Nelson K.E."/>
            <person name="Morrison M."/>
            <person name="Forsberg C.W."/>
            <person name="Wilson D.B."/>
            <person name="Russell J.B."/>
            <person name="Cann I.K.O."/>
            <person name="Mackie R.I."/>
            <person name="White B.A."/>
        </authorList>
    </citation>
    <scope>NUCLEOTIDE SEQUENCE [LARGE SCALE GENOMIC DNA]</scope>
    <source>
        <strain evidence="10">ATCC 19169 / S85</strain>
    </source>
</reference>
<dbReference type="GO" id="GO:0016788">
    <property type="term" value="F:hydrolase activity, acting on ester bonds"/>
    <property type="evidence" value="ECO:0007669"/>
    <property type="project" value="UniProtKB-ARBA"/>
</dbReference>
<accession>C9RME1</accession>
<keyword evidence="5" id="KW-0574">Periplasm</keyword>